<accession>H7EM49</accession>
<keyword evidence="4" id="KW-0812">Transmembrane</keyword>
<proteinExistence type="predicted"/>
<feature type="repeat" description="ANK" evidence="3">
    <location>
        <begin position="91"/>
        <end position="123"/>
    </location>
</feature>
<name>H7EM49_9SPIR</name>
<gene>
    <name evidence="5" type="ORF">TresaDRAFT_1349</name>
</gene>
<evidence type="ECO:0000313" key="5">
    <source>
        <dbReference type="EMBL" id="EIC01457.1"/>
    </source>
</evidence>
<sequence length="449" mass="49835">MFMDVEIPLWLIITFSVCVVAWPLILMAGGTAIVSLIVAAAAKSALALKVAGIAAAVFFSPLVIGILGAPILKILDSAGDSFSNSGFSEWKENTPLIRAVKKQNEKKIAKLLKKGADVNAFSEYGKRTPLGESCKAYQDEEKADRITALLLESGADANKEIEFKRDAMKNAVASKRHGAINLLCSHGYNFLAEDGKGNGIVEFAVGTKCYEEACILLELGAVPLERYDFGFRQDYTPFMFLLEESIFFIYDSNETEEEKEKRLLVEKKKASDLCRLFKLLLEKGVDVNAQTNDHRKMTALILLADRYATTRNDAPKLPIAKVLLDGGADVDIQDAYGKTALMCFAEISWATEITDIVNWIRLLVSYNADKTLRDEKGLTALDYFHRSCRRDDLKEAEIPVYDEIERLLTPEAQTKAAVTGRGKSVTEIERAENVQIALHLPLEDMSDDW</sequence>
<evidence type="ECO:0000256" key="2">
    <source>
        <dbReference type="ARBA" id="ARBA00023043"/>
    </source>
</evidence>
<evidence type="ECO:0000256" key="4">
    <source>
        <dbReference type="SAM" id="Phobius"/>
    </source>
</evidence>
<dbReference type="SUPFAM" id="SSF48403">
    <property type="entry name" value="Ankyrin repeat"/>
    <property type="match status" value="1"/>
</dbReference>
<reference evidence="5 6" key="1">
    <citation type="submission" date="2011-09" db="EMBL/GenBank/DDBJ databases">
        <title>The draft genome of Treponema saccharophilum DSM 2985.</title>
        <authorList>
            <consortium name="US DOE Joint Genome Institute (JGI-PGF)"/>
            <person name="Lucas S."/>
            <person name="Copeland A."/>
            <person name="Lapidus A."/>
            <person name="Glavina del Rio T."/>
            <person name="Dalin E."/>
            <person name="Tice H."/>
            <person name="Bruce D."/>
            <person name="Goodwin L."/>
            <person name="Pitluck S."/>
            <person name="Peters L."/>
            <person name="Kyrpides N."/>
            <person name="Mavromatis K."/>
            <person name="Ivanova N."/>
            <person name="Markowitz V."/>
            <person name="Cheng J.-F."/>
            <person name="Hugenholtz P."/>
            <person name="Woyke T."/>
            <person name="Wu D."/>
            <person name="Gronow S."/>
            <person name="Wellnitz S."/>
            <person name="Brambilla E."/>
            <person name="Klenk H.-P."/>
            <person name="Eisen J.A."/>
        </authorList>
    </citation>
    <scope>NUCLEOTIDE SEQUENCE [LARGE SCALE GENOMIC DNA]</scope>
    <source>
        <strain evidence="5 6">DSM 2985</strain>
    </source>
</reference>
<dbReference type="Proteomes" id="UP000003571">
    <property type="component" value="Unassembled WGS sequence"/>
</dbReference>
<protein>
    <submittedName>
        <fullName evidence="5">Ankyrin</fullName>
    </submittedName>
</protein>
<dbReference type="InterPro" id="IPR036770">
    <property type="entry name" value="Ankyrin_rpt-contain_sf"/>
</dbReference>
<feature type="transmembrane region" description="Helical" evidence="4">
    <location>
        <begin position="12"/>
        <end position="38"/>
    </location>
</feature>
<comment type="caution">
    <text evidence="5">The sequence shown here is derived from an EMBL/GenBank/DDBJ whole genome shotgun (WGS) entry which is preliminary data.</text>
</comment>
<dbReference type="InterPro" id="IPR002110">
    <property type="entry name" value="Ankyrin_rpt"/>
</dbReference>
<dbReference type="RefSeq" id="WP_002705240.1">
    <property type="nucleotide sequence ID" value="NZ_AGRW01000050.1"/>
</dbReference>
<keyword evidence="2 3" id="KW-0040">ANK repeat</keyword>
<dbReference type="AlphaFoldDB" id="H7EM49"/>
<dbReference type="SMART" id="SM00248">
    <property type="entry name" value="ANK"/>
    <property type="match status" value="4"/>
</dbReference>
<dbReference type="STRING" id="907348.TresaDRAFT_1349"/>
<evidence type="ECO:0000313" key="6">
    <source>
        <dbReference type="Proteomes" id="UP000003571"/>
    </source>
</evidence>
<feature type="transmembrane region" description="Helical" evidence="4">
    <location>
        <begin position="50"/>
        <end position="72"/>
    </location>
</feature>
<dbReference type="Gene3D" id="1.25.40.20">
    <property type="entry name" value="Ankyrin repeat-containing domain"/>
    <property type="match status" value="2"/>
</dbReference>
<dbReference type="EMBL" id="AGRW01000050">
    <property type="protein sequence ID" value="EIC01457.1"/>
    <property type="molecule type" value="Genomic_DNA"/>
</dbReference>
<dbReference type="eggNOG" id="COG0666">
    <property type="taxonomic scope" value="Bacteria"/>
</dbReference>
<keyword evidence="4" id="KW-1133">Transmembrane helix</keyword>
<organism evidence="5 6">
    <name type="scientific">Treponema saccharophilum DSM 2985</name>
    <dbReference type="NCBI Taxonomy" id="907348"/>
    <lineage>
        <taxon>Bacteria</taxon>
        <taxon>Pseudomonadati</taxon>
        <taxon>Spirochaetota</taxon>
        <taxon>Spirochaetia</taxon>
        <taxon>Spirochaetales</taxon>
        <taxon>Treponemataceae</taxon>
        <taxon>Treponema</taxon>
    </lineage>
</organism>
<keyword evidence="1" id="KW-0677">Repeat</keyword>
<keyword evidence="4" id="KW-0472">Membrane</keyword>
<keyword evidence="6" id="KW-1185">Reference proteome</keyword>
<dbReference type="Pfam" id="PF00023">
    <property type="entry name" value="Ank"/>
    <property type="match status" value="1"/>
</dbReference>
<dbReference type="PROSITE" id="PS50088">
    <property type="entry name" value="ANK_REPEAT"/>
    <property type="match status" value="1"/>
</dbReference>
<dbReference type="PANTHER" id="PTHR24126">
    <property type="entry name" value="ANKYRIN REPEAT, PH AND SEC7 DOMAIN CONTAINING PROTEIN SECG-RELATED"/>
    <property type="match status" value="1"/>
</dbReference>
<evidence type="ECO:0000256" key="3">
    <source>
        <dbReference type="PROSITE-ProRule" id="PRU00023"/>
    </source>
</evidence>
<dbReference type="PATRIC" id="fig|907348.3.peg.2002"/>
<dbReference type="OrthoDB" id="9812708at2"/>
<evidence type="ECO:0000256" key="1">
    <source>
        <dbReference type="ARBA" id="ARBA00022737"/>
    </source>
</evidence>